<evidence type="ECO:0000256" key="3">
    <source>
        <dbReference type="ARBA" id="ARBA00022448"/>
    </source>
</evidence>
<feature type="compositionally biased region" description="Basic and acidic residues" evidence="8">
    <location>
        <begin position="213"/>
        <end position="234"/>
    </location>
</feature>
<dbReference type="EMBL" id="JAKJXO020000014">
    <property type="protein sequence ID" value="KAL1596397.1"/>
    <property type="molecule type" value="Genomic_DNA"/>
</dbReference>
<protein>
    <recommendedName>
        <fullName evidence="12">Voltage-dependent anion channel</fullName>
    </recommendedName>
</protein>
<dbReference type="PANTHER" id="PTHR31686:SF3">
    <property type="entry name" value="ACID TRANSPORT PROTEIN, PUTATIVE (AFU_ORTHOLOGUE AFUA_4G09410)-RELATED"/>
    <property type="match status" value="1"/>
</dbReference>
<evidence type="ECO:0000256" key="6">
    <source>
        <dbReference type="ARBA" id="ARBA00022989"/>
    </source>
</evidence>
<feature type="transmembrane region" description="Helical" evidence="9">
    <location>
        <begin position="148"/>
        <end position="169"/>
    </location>
</feature>
<keyword evidence="11" id="KW-1185">Reference proteome</keyword>
<evidence type="ECO:0000256" key="2">
    <source>
        <dbReference type="ARBA" id="ARBA00008566"/>
    </source>
</evidence>
<evidence type="ECO:0000313" key="10">
    <source>
        <dbReference type="EMBL" id="KAL1596397.1"/>
    </source>
</evidence>
<sequence length="246" mass="27062">MTQGTTGGLIVRYSVGITSAEAIPIIVLSYMLIGYALFLAVLYYAMYLHRLLTVGPPQNPKVPALVILIGPCGQFATAIQLLGTAASTRGHFASHDQGTFLTGTAASTLLTTSTLLALMVDGFAFLWITVAWYHVIEALVTRRLSFSLTWWSLIFPMGVFTTSLMNLSIAMNSPGFRGLSAALLIFLLIIYFFNLGFSIYRIVTGVAFGIPQQREEEKKQEQEEREKRKEDRQNGHRAGTMNGANV</sequence>
<evidence type="ECO:0000256" key="8">
    <source>
        <dbReference type="SAM" id="MobiDB-lite"/>
    </source>
</evidence>
<keyword evidence="4" id="KW-1003">Cell membrane</keyword>
<comment type="subcellular location">
    <subcellularLocation>
        <location evidence="1">Cell membrane</location>
        <topology evidence="1">Multi-pass membrane protein</topology>
    </subcellularLocation>
</comment>
<evidence type="ECO:0000256" key="5">
    <source>
        <dbReference type="ARBA" id="ARBA00022692"/>
    </source>
</evidence>
<evidence type="ECO:0008006" key="12">
    <source>
        <dbReference type="Google" id="ProtNLM"/>
    </source>
</evidence>
<feature type="transmembrane region" description="Helical" evidence="9">
    <location>
        <begin position="115"/>
        <end position="136"/>
    </location>
</feature>
<organism evidence="10 11">
    <name type="scientific">Paraconiothyrium brasiliense</name>
    <dbReference type="NCBI Taxonomy" id="300254"/>
    <lineage>
        <taxon>Eukaryota</taxon>
        <taxon>Fungi</taxon>
        <taxon>Dikarya</taxon>
        <taxon>Ascomycota</taxon>
        <taxon>Pezizomycotina</taxon>
        <taxon>Dothideomycetes</taxon>
        <taxon>Pleosporomycetidae</taxon>
        <taxon>Pleosporales</taxon>
        <taxon>Massarineae</taxon>
        <taxon>Didymosphaeriaceae</taxon>
        <taxon>Paraconiothyrium</taxon>
    </lineage>
</organism>
<keyword evidence="3" id="KW-0813">Transport</keyword>
<dbReference type="InterPro" id="IPR051629">
    <property type="entry name" value="Sulfite_efflux_TDT"/>
</dbReference>
<accession>A0ABR3QX96</accession>
<evidence type="ECO:0000313" key="11">
    <source>
        <dbReference type="Proteomes" id="UP001521785"/>
    </source>
</evidence>
<dbReference type="InterPro" id="IPR004695">
    <property type="entry name" value="SLAC1/Mae1/Ssu1/TehA"/>
</dbReference>
<keyword evidence="7 9" id="KW-0472">Membrane</keyword>
<evidence type="ECO:0000256" key="4">
    <source>
        <dbReference type="ARBA" id="ARBA00022475"/>
    </source>
</evidence>
<name>A0ABR3QX96_9PLEO</name>
<dbReference type="Pfam" id="PF03595">
    <property type="entry name" value="SLAC1"/>
    <property type="match status" value="1"/>
</dbReference>
<evidence type="ECO:0000256" key="9">
    <source>
        <dbReference type="SAM" id="Phobius"/>
    </source>
</evidence>
<dbReference type="Gene3D" id="1.50.10.150">
    <property type="entry name" value="Voltage-dependent anion channel"/>
    <property type="match status" value="1"/>
</dbReference>
<keyword evidence="5 9" id="KW-0812">Transmembrane</keyword>
<feature type="transmembrane region" description="Helical" evidence="9">
    <location>
        <begin position="65"/>
        <end position="86"/>
    </location>
</feature>
<feature type="transmembrane region" description="Helical" evidence="9">
    <location>
        <begin position="181"/>
        <end position="210"/>
    </location>
</feature>
<evidence type="ECO:0000256" key="1">
    <source>
        <dbReference type="ARBA" id="ARBA00004651"/>
    </source>
</evidence>
<feature type="region of interest" description="Disordered" evidence="8">
    <location>
        <begin position="213"/>
        <end position="246"/>
    </location>
</feature>
<keyword evidence="6 9" id="KW-1133">Transmembrane helix</keyword>
<comment type="similarity">
    <text evidence="2">Belongs to the tellurite-resistance/dicarboxylate transporter (TDT) family.</text>
</comment>
<evidence type="ECO:0000256" key="7">
    <source>
        <dbReference type="ARBA" id="ARBA00023136"/>
    </source>
</evidence>
<comment type="caution">
    <text evidence="10">The sequence shown here is derived from an EMBL/GenBank/DDBJ whole genome shotgun (WGS) entry which is preliminary data.</text>
</comment>
<dbReference type="Proteomes" id="UP001521785">
    <property type="component" value="Unassembled WGS sequence"/>
</dbReference>
<proteinExistence type="inferred from homology"/>
<gene>
    <name evidence="10" type="ORF">SLS60_009043</name>
</gene>
<dbReference type="InterPro" id="IPR038665">
    <property type="entry name" value="Voltage-dep_anion_channel_sf"/>
</dbReference>
<dbReference type="PANTHER" id="PTHR31686">
    <property type="match status" value="1"/>
</dbReference>
<feature type="transmembrane region" description="Helical" evidence="9">
    <location>
        <begin position="22"/>
        <end position="45"/>
    </location>
</feature>
<reference evidence="10 11" key="1">
    <citation type="submission" date="2024-02" db="EMBL/GenBank/DDBJ databases">
        <title>De novo assembly and annotation of 12 fungi associated with fruit tree decline syndrome in Ontario, Canada.</title>
        <authorList>
            <person name="Sulman M."/>
            <person name="Ellouze W."/>
            <person name="Ilyukhin E."/>
        </authorList>
    </citation>
    <scope>NUCLEOTIDE SEQUENCE [LARGE SCALE GENOMIC DNA]</scope>
    <source>
        <strain evidence="10 11">M42-189</strain>
    </source>
</reference>